<comment type="subcellular location">
    <subcellularLocation>
        <location evidence="1">Cytoplasm</location>
        <location evidence="1">Cytoskeleton</location>
    </subcellularLocation>
    <subcellularLocation>
        <location evidence="8">Presynapse</location>
    </subcellularLocation>
</comment>
<evidence type="ECO:0000256" key="3">
    <source>
        <dbReference type="ARBA" id="ARBA00022553"/>
    </source>
</evidence>
<keyword evidence="4" id="KW-0770">Synapse</keyword>
<keyword evidence="11" id="KW-1185">Reference proteome</keyword>
<dbReference type="Proteomes" id="UP000727407">
    <property type="component" value="Unassembled WGS sequence"/>
</dbReference>
<organism evidence="10 11">
    <name type="scientific">Clarias magur</name>
    <name type="common">Asian catfish</name>
    <name type="synonym">Macropteronotus magur</name>
    <dbReference type="NCBI Taxonomy" id="1594786"/>
    <lineage>
        <taxon>Eukaryota</taxon>
        <taxon>Metazoa</taxon>
        <taxon>Chordata</taxon>
        <taxon>Craniata</taxon>
        <taxon>Vertebrata</taxon>
        <taxon>Euteleostomi</taxon>
        <taxon>Actinopterygii</taxon>
        <taxon>Neopterygii</taxon>
        <taxon>Teleostei</taxon>
        <taxon>Ostariophysi</taxon>
        <taxon>Siluriformes</taxon>
        <taxon>Clariidae</taxon>
        <taxon>Clarias</taxon>
    </lineage>
</organism>
<sequence>VDALRLRLEEKESFLNKKTKQLQDVTDEKGTLVGEIRDLKDMLEVKERKIIVLQKK</sequence>
<keyword evidence="5 9" id="KW-0175">Coiled coil</keyword>
<dbReference type="GO" id="GO:0048167">
    <property type="term" value="P:regulation of synaptic plasticity"/>
    <property type="evidence" value="ECO:0007669"/>
    <property type="project" value="TreeGrafter"/>
</dbReference>
<comment type="caution">
    <text evidence="10">The sequence shown here is derived from an EMBL/GenBank/DDBJ whole genome shotgun (WGS) entry which is preliminary data.</text>
</comment>
<feature type="non-terminal residue" evidence="10">
    <location>
        <position position="56"/>
    </location>
</feature>
<dbReference type="GO" id="GO:0048788">
    <property type="term" value="C:cytoskeleton of presynaptic active zone"/>
    <property type="evidence" value="ECO:0007669"/>
    <property type="project" value="TreeGrafter"/>
</dbReference>
<keyword evidence="7" id="KW-0966">Cell projection</keyword>
<evidence type="ECO:0000256" key="4">
    <source>
        <dbReference type="ARBA" id="ARBA00023018"/>
    </source>
</evidence>
<dbReference type="AlphaFoldDB" id="A0A8J4U6A0"/>
<evidence type="ECO:0000256" key="2">
    <source>
        <dbReference type="ARBA" id="ARBA00022490"/>
    </source>
</evidence>
<dbReference type="PANTHER" id="PTHR18861">
    <property type="entry name" value="ELKS/RAB6-INTERACTING/CAST PROTEIN"/>
    <property type="match status" value="1"/>
</dbReference>
<protein>
    <submittedName>
        <fullName evidence="10">ERC protein 2-like</fullName>
    </submittedName>
</protein>
<evidence type="ECO:0000313" key="10">
    <source>
        <dbReference type="EMBL" id="KAF5907225.1"/>
    </source>
</evidence>
<reference evidence="10" key="1">
    <citation type="submission" date="2020-07" db="EMBL/GenBank/DDBJ databases">
        <title>Clarias magur genome sequencing, assembly and annotation.</title>
        <authorList>
            <person name="Kushwaha B."/>
            <person name="Kumar R."/>
            <person name="Das P."/>
            <person name="Joshi C.G."/>
            <person name="Kumar D."/>
            <person name="Nagpure N.S."/>
            <person name="Pandey M."/>
            <person name="Agarwal S."/>
            <person name="Srivastava S."/>
            <person name="Singh M."/>
            <person name="Sahoo L."/>
            <person name="Jayasankar P."/>
            <person name="Meher P.K."/>
            <person name="Koringa P.G."/>
            <person name="Iquebal M.A."/>
            <person name="Das S.P."/>
            <person name="Bit A."/>
            <person name="Patnaik S."/>
            <person name="Patel N."/>
            <person name="Shah T.M."/>
            <person name="Hinsu A."/>
            <person name="Jena J.K."/>
        </authorList>
    </citation>
    <scope>NUCLEOTIDE SEQUENCE</scope>
    <source>
        <strain evidence="10">CIFAMagur01</strain>
        <tissue evidence="10">Testis</tissue>
    </source>
</reference>
<dbReference type="Pfam" id="PF10174">
    <property type="entry name" value="Cast"/>
    <property type="match status" value="1"/>
</dbReference>
<keyword evidence="6" id="KW-0206">Cytoskeleton</keyword>
<dbReference type="GO" id="GO:0098882">
    <property type="term" value="F:structural constituent of presynaptic active zone"/>
    <property type="evidence" value="ECO:0007669"/>
    <property type="project" value="TreeGrafter"/>
</dbReference>
<evidence type="ECO:0000256" key="9">
    <source>
        <dbReference type="SAM" id="Coils"/>
    </source>
</evidence>
<keyword evidence="2" id="KW-0963">Cytoplasm</keyword>
<evidence type="ECO:0000256" key="1">
    <source>
        <dbReference type="ARBA" id="ARBA00004245"/>
    </source>
</evidence>
<dbReference type="GO" id="GO:0030424">
    <property type="term" value="C:axon"/>
    <property type="evidence" value="ECO:0007669"/>
    <property type="project" value="UniProtKB-SubCell"/>
</dbReference>
<dbReference type="PANTHER" id="PTHR18861:SF3">
    <property type="entry name" value="ERC PROTEIN 2"/>
    <property type="match status" value="1"/>
</dbReference>
<feature type="coiled-coil region" evidence="9">
    <location>
        <begin position="8"/>
        <end position="56"/>
    </location>
</feature>
<dbReference type="InterPro" id="IPR019323">
    <property type="entry name" value="ELKS/CAST"/>
</dbReference>
<evidence type="ECO:0000256" key="7">
    <source>
        <dbReference type="ARBA" id="ARBA00023273"/>
    </source>
</evidence>
<dbReference type="GO" id="GO:0007274">
    <property type="term" value="P:neuromuscular synaptic transmission"/>
    <property type="evidence" value="ECO:0007669"/>
    <property type="project" value="TreeGrafter"/>
</dbReference>
<evidence type="ECO:0000256" key="8">
    <source>
        <dbReference type="ARBA" id="ARBA00034106"/>
    </source>
</evidence>
<dbReference type="OrthoDB" id="2019763at2759"/>
<dbReference type="EMBL" id="QNUK01000024">
    <property type="protein sequence ID" value="KAF5907225.1"/>
    <property type="molecule type" value="Genomic_DNA"/>
</dbReference>
<keyword evidence="3" id="KW-0597">Phosphoprotein</keyword>
<evidence type="ECO:0000256" key="5">
    <source>
        <dbReference type="ARBA" id="ARBA00023054"/>
    </source>
</evidence>
<proteinExistence type="predicted"/>
<feature type="non-terminal residue" evidence="10">
    <location>
        <position position="1"/>
    </location>
</feature>
<accession>A0A8J4U6A0</accession>
<gene>
    <name evidence="10" type="ORF">DAT39_003094</name>
</gene>
<evidence type="ECO:0000256" key="6">
    <source>
        <dbReference type="ARBA" id="ARBA00023212"/>
    </source>
</evidence>
<evidence type="ECO:0000313" key="11">
    <source>
        <dbReference type="Proteomes" id="UP000727407"/>
    </source>
</evidence>
<name>A0A8J4U6A0_CLAMG</name>